<dbReference type="RefSeq" id="XP_025377249.1">
    <property type="nucleotide sequence ID" value="XM_025524970.1"/>
</dbReference>
<evidence type="ECO:0000313" key="8">
    <source>
        <dbReference type="EMBL" id="PWN90051.1"/>
    </source>
</evidence>
<dbReference type="GO" id="GO:0035879">
    <property type="term" value="P:plasma membrane lactate transport"/>
    <property type="evidence" value="ECO:0007669"/>
    <property type="project" value="TreeGrafter"/>
</dbReference>
<feature type="transmembrane region" description="Helical" evidence="6">
    <location>
        <begin position="164"/>
        <end position="186"/>
    </location>
</feature>
<dbReference type="OrthoDB" id="5296287at2759"/>
<feature type="transmembrane region" description="Helical" evidence="6">
    <location>
        <begin position="198"/>
        <end position="216"/>
    </location>
</feature>
<evidence type="ECO:0000256" key="3">
    <source>
        <dbReference type="ARBA" id="ARBA00022989"/>
    </source>
</evidence>
<feature type="transmembrane region" description="Helical" evidence="6">
    <location>
        <begin position="78"/>
        <end position="100"/>
    </location>
</feature>
<protein>
    <submittedName>
        <fullName evidence="8">MFS general substrate transporter</fullName>
    </submittedName>
</protein>
<feature type="transmembrane region" description="Helical" evidence="6">
    <location>
        <begin position="133"/>
        <end position="152"/>
    </location>
</feature>
<name>A0A316YLI5_9BASI</name>
<dbReference type="Pfam" id="PF07690">
    <property type="entry name" value="MFS_1"/>
    <property type="match status" value="1"/>
</dbReference>
<gene>
    <name evidence="8" type="ORF">FA10DRAFT_301335</name>
</gene>
<organism evidence="8 9">
    <name type="scientific">Acaromyces ingoldii</name>
    <dbReference type="NCBI Taxonomy" id="215250"/>
    <lineage>
        <taxon>Eukaryota</taxon>
        <taxon>Fungi</taxon>
        <taxon>Dikarya</taxon>
        <taxon>Basidiomycota</taxon>
        <taxon>Ustilaginomycotina</taxon>
        <taxon>Exobasidiomycetes</taxon>
        <taxon>Exobasidiales</taxon>
        <taxon>Cryptobasidiaceae</taxon>
        <taxon>Acaromyces</taxon>
    </lineage>
</organism>
<evidence type="ECO:0000256" key="1">
    <source>
        <dbReference type="ARBA" id="ARBA00004141"/>
    </source>
</evidence>
<dbReference type="AlphaFoldDB" id="A0A316YLI5"/>
<evidence type="ECO:0000259" key="7">
    <source>
        <dbReference type="PROSITE" id="PS50850"/>
    </source>
</evidence>
<dbReference type="GeneID" id="37046886"/>
<dbReference type="InterPro" id="IPR020846">
    <property type="entry name" value="MFS_dom"/>
</dbReference>
<dbReference type="Proteomes" id="UP000245768">
    <property type="component" value="Unassembled WGS sequence"/>
</dbReference>
<dbReference type="FunFam" id="1.20.1250.20:FF:000340">
    <property type="entry name" value="MFS transporter, SHS family, lactate transporter"/>
    <property type="match status" value="1"/>
</dbReference>
<feature type="transmembrane region" description="Helical" evidence="6">
    <location>
        <begin position="440"/>
        <end position="459"/>
    </location>
</feature>
<evidence type="ECO:0000313" key="9">
    <source>
        <dbReference type="Proteomes" id="UP000245768"/>
    </source>
</evidence>
<feature type="transmembrane region" description="Helical" evidence="6">
    <location>
        <begin position="302"/>
        <end position="321"/>
    </location>
</feature>
<dbReference type="PANTHER" id="PTHR23508:SF10">
    <property type="entry name" value="CARBOXYLIC ACID TRANSPORTER PROTEIN HOMOLOG"/>
    <property type="match status" value="1"/>
</dbReference>
<dbReference type="GO" id="GO:0015355">
    <property type="term" value="F:secondary active monocarboxylate transmembrane transporter activity"/>
    <property type="evidence" value="ECO:0007669"/>
    <property type="project" value="TreeGrafter"/>
</dbReference>
<evidence type="ECO:0000256" key="5">
    <source>
        <dbReference type="SAM" id="MobiDB-lite"/>
    </source>
</evidence>
<feature type="transmembrane region" description="Helical" evidence="6">
    <location>
        <begin position="255"/>
        <end position="272"/>
    </location>
</feature>
<comment type="subcellular location">
    <subcellularLocation>
        <location evidence="1">Membrane</location>
        <topology evidence="1">Multi-pass membrane protein</topology>
    </subcellularLocation>
</comment>
<feature type="domain" description="Major facilitator superfamily (MFS) profile" evidence="7">
    <location>
        <begin position="42"/>
        <end position="463"/>
    </location>
</feature>
<dbReference type="PANTHER" id="PTHR23508">
    <property type="entry name" value="CARBOXYLIC ACID TRANSPORTER PROTEIN HOMOLOG"/>
    <property type="match status" value="1"/>
</dbReference>
<accession>A0A316YLI5</accession>
<dbReference type="EMBL" id="KZ819636">
    <property type="protein sequence ID" value="PWN90051.1"/>
    <property type="molecule type" value="Genomic_DNA"/>
</dbReference>
<dbReference type="SUPFAM" id="SSF103473">
    <property type="entry name" value="MFS general substrate transporter"/>
    <property type="match status" value="1"/>
</dbReference>
<dbReference type="InterPro" id="IPR036259">
    <property type="entry name" value="MFS_trans_sf"/>
</dbReference>
<evidence type="ECO:0000256" key="2">
    <source>
        <dbReference type="ARBA" id="ARBA00022692"/>
    </source>
</evidence>
<feature type="region of interest" description="Disordered" evidence="5">
    <location>
        <begin position="408"/>
        <end position="428"/>
    </location>
</feature>
<feature type="compositionally biased region" description="Basic and acidic residues" evidence="5">
    <location>
        <begin position="484"/>
        <end position="516"/>
    </location>
</feature>
<dbReference type="CDD" id="cd17316">
    <property type="entry name" value="MFS_SV2_like"/>
    <property type="match status" value="1"/>
</dbReference>
<dbReference type="InterPro" id="IPR011701">
    <property type="entry name" value="MFS"/>
</dbReference>
<evidence type="ECO:0000256" key="4">
    <source>
        <dbReference type="ARBA" id="ARBA00023136"/>
    </source>
</evidence>
<sequence>MRDLTNGLFKFPSKEERVAARAGAPLNPFKLAAMLTPMQGAMFFSGWLAWTMDAWDFFSLSLSVTAIATEFHKEASDVTLAITLTLLFRSAGAAIFGLISDRYGRKWPLVANLVIIAVLSLGTGFVHSFSAFLAVRCLFGIGMGGIWGMATATALENMPPAPRGLFSGILQQGYAVGYLFAASANLAWIQKSGNWRDLFYLGAGLSLFAAIVRMLLPESELFRRQQEARRASGKEHTNKAKQFAIETGHMLKTNWGRVIFGILLMTGFNFLSHSSQDLYPTIIQNTLSNLPLSKAKELSSKATIIGNCGAIAGGFLAGYISQYLGRRLTIIVFVVFTGAMIAPWILPTTFPGLAAGAFFVQFGVQGAWGVVPIYLSEISPPAFRATFPGVAYQVGNMVSSASSQIEATGGEHNRIPNPRFGQPGAGDAGKNPTIPDYAKVSGILLGVVCAYLILVVIFGKEYRGAAFEKAPLATEAHAGEINPDELKGPESSEHVGDVRQQADDASSDEKVSDKGDGQYNADALNKA</sequence>
<dbReference type="PROSITE" id="PS50850">
    <property type="entry name" value="MFS"/>
    <property type="match status" value="1"/>
</dbReference>
<feature type="region of interest" description="Disordered" evidence="5">
    <location>
        <begin position="479"/>
        <end position="527"/>
    </location>
</feature>
<reference evidence="8 9" key="1">
    <citation type="journal article" date="2018" name="Mol. Biol. Evol.">
        <title>Broad Genomic Sampling Reveals a Smut Pathogenic Ancestry of the Fungal Clade Ustilaginomycotina.</title>
        <authorList>
            <person name="Kijpornyongpan T."/>
            <person name="Mondo S.J."/>
            <person name="Barry K."/>
            <person name="Sandor L."/>
            <person name="Lee J."/>
            <person name="Lipzen A."/>
            <person name="Pangilinan J."/>
            <person name="LaButti K."/>
            <person name="Hainaut M."/>
            <person name="Henrissat B."/>
            <person name="Grigoriev I.V."/>
            <person name="Spatafora J.W."/>
            <person name="Aime M.C."/>
        </authorList>
    </citation>
    <scope>NUCLEOTIDE SEQUENCE [LARGE SCALE GENOMIC DNA]</scope>
    <source>
        <strain evidence="8 9">MCA 4198</strain>
    </source>
</reference>
<feature type="transmembrane region" description="Helical" evidence="6">
    <location>
        <begin position="328"/>
        <end position="346"/>
    </location>
</feature>
<dbReference type="InParanoid" id="A0A316YLI5"/>
<proteinExistence type="predicted"/>
<keyword evidence="2 6" id="KW-0812">Transmembrane</keyword>
<keyword evidence="9" id="KW-1185">Reference proteome</keyword>
<dbReference type="STRING" id="215250.A0A316YLI5"/>
<keyword evidence="4 6" id="KW-0472">Membrane</keyword>
<dbReference type="Gene3D" id="1.20.1250.20">
    <property type="entry name" value="MFS general substrate transporter like domains"/>
    <property type="match status" value="2"/>
</dbReference>
<evidence type="ECO:0000256" key="6">
    <source>
        <dbReference type="SAM" id="Phobius"/>
    </source>
</evidence>
<dbReference type="GO" id="GO:0005886">
    <property type="term" value="C:plasma membrane"/>
    <property type="evidence" value="ECO:0007669"/>
    <property type="project" value="TreeGrafter"/>
</dbReference>
<keyword evidence="3 6" id="KW-1133">Transmembrane helix</keyword>
<feature type="transmembrane region" description="Helical" evidence="6">
    <location>
        <begin position="107"/>
        <end position="127"/>
    </location>
</feature>
<feature type="transmembrane region" description="Helical" evidence="6">
    <location>
        <begin position="31"/>
        <end position="50"/>
    </location>
</feature>